<dbReference type="Proteomes" id="UP000606786">
    <property type="component" value="Unassembled WGS sequence"/>
</dbReference>
<feature type="non-terminal residue" evidence="1">
    <location>
        <position position="97"/>
    </location>
</feature>
<keyword evidence="2" id="KW-1185">Reference proteome</keyword>
<name>A0A811UM46_CERCA</name>
<evidence type="ECO:0000313" key="1">
    <source>
        <dbReference type="EMBL" id="CAD6998845.1"/>
    </source>
</evidence>
<dbReference type="EMBL" id="CAJHJT010000012">
    <property type="protein sequence ID" value="CAD6998845.1"/>
    <property type="molecule type" value="Genomic_DNA"/>
</dbReference>
<protein>
    <submittedName>
        <fullName evidence="1">(Mediterranean fruit fly) hypothetical protein</fullName>
    </submittedName>
</protein>
<dbReference type="AlphaFoldDB" id="A0A811UM46"/>
<organism evidence="1 2">
    <name type="scientific">Ceratitis capitata</name>
    <name type="common">Mediterranean fruit fly</name>
    <name type="synonym">Tephritis capitata</name>
    <dbReference type="NCBI Taxonomy" id="7213"/>
    <lineage>
        <taxon>Eukaryota</taxon>
        <taxon>Metazoa</taxon>
        <taxon>Ecdysozoa</taxon>
        <taxon>Arthropoda</taxon>
        <taxon>Hexapoda</taxon>
        <taxon>Insecta</taxon>
        <taxon>Pterygota</taxon>
        <taxon>Neoptera</taxon>
        <taxon>Endopterygota</taxon>
        <taxon>Diptera</taxon>
        <taxon>Brachycera</taxon>
        <taxon>Muscomorpha</taxon>
        <taxon>Tephritoidea</taxon>
        <taxon>Tephritidae</taxon>
        <taxon>Ceratitis</taxon>
        <taxon>Ceratitis</taxon>
    </lineage>
</organism>
<comment type="caution">
    <text evidence="1">The sequence shown here is derived from an EMBL/GenBank/DDBJ whole genome shotgun (WGS) entry which is preliminary data.</text>
</comment>
<accession>A0A811UM46</accession>
<proteinExistence type="predicted"/>
<sequence>MTHTTTKTTIENLMFRLRVYVQHTVTELCAKETALFNNNSYNKLIKRNHSQMEVAESNYSSKRSGAKAERFSLVTRCLNTTVKRRYSRTSGCRVCRE</sequence>
<gene>
    <name evidence="1" type="ORF">CCAP1982_LOCUS7394</name>
</gene>
<evidence type="ECO:0000313" key="2">
    <source>
        <dbReference type="Proteomes" id="UP000606786"/>
    </source>
</evidence>
<reference evidence="1" key="1">
    <citation type="submission" date="2020-11" db="EMBL/GenBank/DDBJ databases">
        <authorList>
            <person name="Whitehead M."/>
        </authorList>
    </citation>
    <scope>NUCLEOTIDE SEQUENCE</scope>
    <source>
        <strain evidence="1">EGII</strain>
    </source>
</reference>